<dbReference type="InterPro" id="IPR005162">
    <property type="entry name" value="Retrotrans_gag_dom"/>
</dbReference>
<feature type="region of interest" description="Disordered" evidence="1">
    <location>
        <begin position="164"/>
        <end position="209"/>
    </location>
</feature>
<evidence type="ECO:0000313" key="4">
    <source>
        <dbReference type="Proteomes" id="UP001497516"/>
    </source>
</evidence>
<reference evidence="3 4" key="1">
    <citation type="submission" date="2024-04" db="EMBL/GenBank/DDBJ databases">
        <authorList>
            <person name="Fracassetti M."/>
        </authorList>
    </citation>
    <scope>NUCLEOTIDE SEQUENCE [LARGE SCALE GENOMIC DNA]</scope>
</reference>
<sequence length="209" mass="24245">MGVVDFEGSSDPDIVDAWLLKLTRTLDELCIDNDEDRIAMAVHVLHGTARDWWHLQPESEVVPLEITWNQFVKMFLDEYIPQTVRDDKREDFMKLEQQWRQSVKEYTELFKKLCKYADPVYRTAAGMRDRSVRGLRAELRKCMGEAERASQATAYRAALRIERDEKMAEQERDARLGTKKRNESTNSVATTYSPQPSKWGPGSSSQHQS</sequence>
<keyword evidence="4" id="KW-1185">Reference proteome</keyword>
<dbReference type="EMBL" id="OZ034822">
    <property type="protein sequence ID" value="CAL1412019.1"/>
    <property type="molecule type" value="Genomic_DNA"/>
</dbReference>
<feature type="compositionally biased region" description="Polar residues" evidence="1">
    <location>
        <begin position="184"/>
        <end position="209"/>
    </location>
</feature>
<name>A0AAV2GMW8_9ROSI</name>
<evidence type="ECO:0000259" key="2">
    <source>
        <dbReference type="Pfam" id="PF03732"/>
    </source>
</evidence>
<gene>
    <name evidence="3" type="ORF">LTRI10_LOCUS51340</name>
</gene>
<dbReference type="PANTHER" id="PTHR33223">
    <property type="entry name" value="CCHC-TYPE DOMAIN-CONTAINING PROTEIN"/>
    <property type="match status" value="1"/>
</dbReference>
<proteinExistence type="predicted"/>
<dbReference type="Pfam" id="PF03732">
    <property type="entry name" value="Retrotrans_gag"/>
    <property type="match status" value="1"/>
</dbReference>
<evidence type="ECO:0000313" key="3">
    <source>
        <dbReference type="EMBL" id="CAL1412019.1"/>
    </source>
</evidence>
<dbReference type="AlphaFoldDB" id="A0AAV2GMW8"/>
<evidence type="ECO:0000256" key="1">
    <source>
        <dbReference type="SAM" id="MobiDB-lite"/>
    </source>
</evidence>
<dbReference type="PANTHER" id="PTHR33223:SF6">
    <property type="entry name" value="CCHC-TYPE DOMAIN-CONTAINING PROTEIN"/>
    <property type="match status" value="1"/>
</dbReference>
<dbReference type="Proteomes" id="UP001497516">
    <property type="component" value="Chromosome 9"/>
</dbReference>
<organism evidence="3 4">
    <name type="scientific">Linum trigynum</name>
    <dbReference type="NCBI Taxonomy" id="586398"/>
    <lineage>
        <taxon>Eukaryota</taxon>
        <taxon>Viridiplantae</taxon>
        <taxon>Streptophyta</taxon>
        <taxon>Embryophyta</taxon>
        <taxon>Tracheophyta</taxon>
        <taxon>Spermatophyta</taxon>
        <taxon>Magnoliopsida</taxon>
        <taxon>eudicotyledons</taxon>
        <taxon>Gunneridae</taxon>
        <taxon>Pentapetalae</taxon>
        <taxon>rosids</taxon>
        <taxon>fabids</taxon>
        <taxon>Malpighiales</taxon>
        <taxon>Linaceae</taxon>
        <taxon>Linum</taxon>
    </lineage>
</organism>
<feature type="domain" description="Retrotransposon gag" evidence="2">
    <location>
        <begin position="40"/>
        <end position="136"/>
    </location>
</feature>
<protein>
    <recommendedName>
        <fullName evidence="2">Retrotransposon gag domain-containing protein</fullName>
    </recommendedName>
</protein>
<accession>A0AAV2GMW8</accession>
<feature type="compositionally biased region" description="Basic and acidic residues" evidence="1">
    <location>
        <begin position="164"/>
        <end position="183"/>
    </location>
</feature>